<dbReference type="Gene3D" id="1.20.120.980">
    <property type="entry name" value="Serine carboxypeptidase S28, SKS domain"/>
    <property type="match status" value="2"/>
</dbReference>
<sequence>MKIILLVFVISFSNHVFATSLLSNLLKHSPPPPTGPSRSLTEVSTDYFTQKLDHLDPDNTQTWYQRYFVNTDYFNSTSNNVAFLMLGGESSLSSSWMVRGSWVDSAKKYGALLFQLEHRYYGYSLPVGNYSMENLRYLSSEQALADAANFIKSMNANYSLAPDVKWIVYGGSYAGGLAAWLRLKYPDLVQGAVSASGTLFAKLDFSEYNQLVIDDLAGHSEGCVNSLKAAMGQVDDLLLNPSPEENLTSIFNLCVSIEGFESNHVDVQTLYMGITSALAMSAQYDGISRLIGINYLCDVLTDERRGKEIFRLAYLMTSTYGNSCIDTTYKKEVDSLRDITAEGHRDGRQWIYQTCNEYGWYQTSNREDNLLGTGCPVEYYTQLCADVYSPQFDTSYIKDRIEQTNANYGGVGINVSNVVHVHGSYDPWRAVGLTETTNPDSPVIIIEGIGHCAIMYEFKTGELPQLTEAREEVDRLRYYVNTEFFDTGARNVAFLYIGGEFPVSSEWMESGTWIDNAKKYSAVLFQPEHRYYGVSAPLPDYSTENLRFLSIDQALADLARFVRAMNDKYSLASDVKWIAYGASYSASLATWLRSKYPDLVQGAVAASAPLLAKLNFSEYYQKVIDDLDATNKKCVDSIKTAMAQVEDLFIDSNPVENITAMFNMCKPIEASDLDNVDFKIFTRSLTTVFGVAAQFDDELSVRADDVCDIMTDEDRGKEIYRLADAVQLLYGLVQCSLSNYADYVDWIKNITVDEMKVERQWIYQSCTEFGWYQTSDTKDRVFGEGCSAEFLQKLCVDTFGPEFNITFNNERIELMNAKYGGADISVTNVVSVHGDRDPWHSLGHLKENNPEFPVIIIEGTTHCAVIYNDDVEDESPQMTAAKEKN</sequence>
<evidence type="ECO:0000256" key="4">
    <source>
        <dbReference type="ARBA" id="ARBA00022801"/>
    </source>
</evidence>
<gene>
    <name evidence="7" type="ORF">NQ315_000831</name>
</gene>
<feature type="chain" id="PRO_5043586281" description="Serine protease K12H4.7" evidence="6">
    <location>
        <begin position="19"/>
        <end position="885"/>
    </location>
</feature>
<dbReference type="GO" id="GO:0070008">
    <property type="term" value="F:serine-type exopeptidase activity"/>
    <property type="evidence" value="ECO:0007669"/>
    <property type="project" value="InterPro"/>
</dbReference>
<evidence type="ECO:0000313" key="7">
    <source>
        <dbReference type="EMBL" id="KAJ8924680.1"/>
    </source>
</evidence>
<dbReference type="PANTHER" id="PTHR11010:SF117">
    <property type="entry name" value="SERINE PROTEASE 16"/>
    <property type="match status" value="1"/>
</dbReference>
<dbReference type="InterPro" id="IPR029058">
    <property type="entry name" value="AB_hydrolase_fold"/>
</dbReference>
<dbReference type="GO" id="GO:0008239">
    <property type="term" value="F:dipeptidyl-peptidase activity"/>
    <property type="evidence" value="ECO:0007669"/>
    <property type="project" value="TreeGrafter"/>
</dbReference>
<keyword evidence="2" id="KW-0645">Protease</keyword>
<comment type="caution">
    <text evidence="7">The sequence shown here is derived from an EMBL/GenBank/DDBJ whole genome shotgun (WGS) entry which is preliminary data.</text>
</comment>
<keyword evidence="8" id="KW-1185">Reference proteome</keyword>
<dbReference type="AlphaFoldDB" id="A0AAV8WF20"/>
<dbReference type="Proteomes" id="UP001159042">
    <property type="component" value="Unassembled WGS sequence"/>
</dbReference>
<accession>A0AAV8WF20</accession>
<evidence type="ECO:0000256" key="5">
    <source>
        <dbReference type="ARBA" id="ARBA00023180"/>
    </source>
</evidence>
<keyword evidence="3 6" id="KW-0732">Signal</keyword>
<evidence type="ECO:0000256" key="2">
    <source>
        <dbReference type="ARBA" id="ARBA00022670"/>
    </source>
</evidence>
<keyword evidence="4" id="KW-0378">Hydrolase</keyword>
<dbReference type="InterPro" id="IPR008758">
    <property type="entry name" value="Peptidase_S28"/>
</dbReference>
<dbReference type="SUPFAM" id="SSF53474">
    <property type="entry name" value="alpha/beta-Hydrolases"/>
    <property type="match status" value="2"/>
</dbReference>
<protein>
    <recommendedName>
        <fullName evidence="9">Serine protease K12H4.7</fullName>
    </recommendedName>
</protein>
<dbReference type="Pfam" id="PF05577">
    <property type="entry name" value="Peptidase_S28"/>
    <property type="match status" value="2"/>
</dbReference>
<evidence type="ECO:0000256" key="1">
    <source>
        <dbReference type="ARBA" id="ARBA00011079"/>
    </source>
</evidence>
<evidence type="ECO:0000256" key="3">
    <source>
        <dbReference type="ARBA" id="ARBA00022729"/>
    </source>
</evidence>
<dbReference type="EMBL" id="JANEYG010000002">
    <property type="protein sequence ID" value="KAJ8924680.1"/>
    <property type="molecule type" value="Genomic_DNA"/>
</dbReference>
<dbReference type="InterPro" id="IPR042269">
    <property type="entry name" value="Ser_carbopepase_S28_SKS"/>
</dbReference>
<evidence type="ECO:0000313" key="8">
    <source>
        <dbReference type="Proteomes" id="UP001159042"/>
    </source>
</evidence>
<evidence type="ECO:0008006" key="9">
    <source>
        <dbReference type="Google" id="ProtNLM"/>
    </source>
</evidence>
<dbReference type="Gene3D" id="3.40.50.1820">
    <property type="entry name" value="alpha/beta hydrolase"/>
    <property type="match status" value="2"/>
</dbReference>
<keyword evidence="5" id="KW-0325">Glycoprotein</keyword>
<organism evidence="7 8">
    <name type="scientific">Exocentrus adspersus</name>
    <dbReference type="NCBI Taxonomy" id="1586481"/>
    <lineage>
        <taxon>Eukaryota</taxon>
        <taxon>Metazoa</taxon>
        <taxon>Ecdysozoa</taxon>
        <taxon>Arthropoda</taxon>
        <taxon>Hexapoda</taxon>
        <taxon>Insecta</taxon>
        <taxon>Pterygota</taxon>
        <taxon>Neoptera</taxon>
        <taxon>Endopterygota</taxon>
        <taxon>Coleoptera</taxon>
        <taxon>Polyphaga</taxon>
        <taxon>Cucujiformia</taxon>
        <taxon>Chrysomeloidea</taxon>
        <taxon>Cerambycidae</taxon>
        <taxon>Lamiinae</taxon>
        <taxon>Acanthocinini</taxon>
        <taxon>Exocentrus</taxon>
    </lineage>
</organism>
<evidence type="ECO:0000256" key="6">
    <source>
        <dbReference type="SAM" id="SignalP"/>
    </source>
</evidence>
<proteinExistence type="inferred from homology"/>
<reference evidence="7 8" key="1">
    <citation type="journal article" date="2023" name="Insect Mol. Biol.">
        <title>Genome sequencing provides insights into the evolution of gene families encoding plant cell wall-degrading enzymes in longhorned beetles.</title>
        <authorList>
            <person name="Shin N.R."/>
            <person name="Okamura Y."/>
            <person name="Kirsch R."/>
            <person name="Pauchet Y."/>
        </authorList>
    </citation>
    <scope>NUCLEOTIDE SEQUENCE [LARGE SCALE GENOMIC DNA]</scope>
    <source>
        <strain evidence="7">EAD_L_NR</strain>
    </source>
</reference>
<feature type="signal peptide" evidence="6">
    <location>
        <begin position="1"/>
        <end position="18"/>
    </location>
</feature>
<comment type="similarity">
    <text evidence="1">Belongs to the peptidase S28 family.</text>
</comment>
<dbReference type="GO" id="GO:0006508">
    <property type="term" value="P:proteolysis"/>
    <property type="evidence" value="ECO:0007669"/>
    <property type="project" value="UniProtKB-KW"/>
</dbReference>
<name>A0AAV8WF20_9CUCU</name>
<dbReference type="PANTHER" id="PTHR11010">
    <property type="entry name" value="PROTEASE S28 PRO-X CARBOXYPEPTIDASE-RELATED"/>
    <property type="match status" value="1"/>
</dbReference>